<keyword evidence="2 6" id="KW-0805">Transcription regulation</keyword>
<feature type="region of interest" description="Disordered" evidence="7">
    <location>
        <begin position="173"/>
        <end position="194"/>
    </location>
</feature>
<dbReference type="PANTHER" id="PTHR43133:SF52">
    <property type="entry name" value="ECF RNA POLYMERASE SIGMA FACTOR SIGL"/>
    <property type="match status" value="1"/>
</dbReference>
<evidence type="ECO:0000256" key="1">
    <source>
        <dbReference type="ARBA" id="ARBA00010641"/>
    </source>
</evidence>
<dbReference type="InterPro" id="IPR013324">
    <property type="entry name" value="RNA_pol_sigma_r3/r4-like"/>
</dbReference>
<keyword evidence="5 6" id="KW-0804">Transcription</keyword>
<dbReference type="RefSeq" id="WP_132761187.1">
    <property type="nucleotide sequence ID" value="NZ_BNBW01000019.1"/>
</dbReference>
<keyword evidence="3 6" id="KW-0731">Sigma factor</keyword>
<dbReference type="Proteomes" id="UP000325563">
    <property type="component" value="Chromosome"/>
</dbReference>
<dbReference type="InterPro" id="IPR013325">
    <property type="entry name" value="RNA_pol_sigma_r2"/>
</dbReference>
<evidence type="ECO:0000256" key="5">
    <source>
        <dbReference type="ARBA" id="ARBA00023163"/>
    </source>
</evidence>
<evidence type="ECO:0000256" key="4">
    <source>
        <dbReference type="ARBA" id="ARBA00023125"/>
    </source>
</evidence>
<dbReference type="GO" id="GO:0006352">
    <property type="term" value="P:DNA-templated transcription initiation"/>
    <property type="evidence" value="ECO:0007669"/>
    <property type="project" value="InterPro"/>
</dbReference>
<evidence type="ECO:0000313" key="10">
    <source>
        <dbReference type="EMBL" id="QEV48354.1"/>
    </source>
</evidence>
<gene>
    <name evidence="10" type="ORF">CP980_27625</name>
</gene>
<comment type="similarity">
    <text evidence="1 6">Belongs to the sigma-70 factor family. ECF subfamily.</text>
</comment>
<feature type="domain" description="RNA polymerase sigma-70 region 2" evidence="8">
    <location>
        <begin position="21"/>
        <end position="86"/>
    </location>
</feature>
<sequence>MTTTTLCRRTDAHALARLHGEHGKALYGFLLGLTFGDRHRAEDLLQETLLRAWTHPEVLESDHASMRPWLYTVGRRLAIDARRARQVRPAEVGPDALDTYAPTAEDGTERAVTVLDVRGALRLLSPEHRAVLVQIYFRGASVCEAAEALGVPAGTVKSRTYYALRALRQAMPGYGPGHGGGPGAACGPDRRAAA</sequence>
<protein>
    <recommendedName>
        <fullName evidence="6">RNA polymerase sigma factor</fullName>
    </recommendedName>
</protein>
<keyword evidence="4 6" id="KW-0238">DNA-binding</keyword>
<dbReference type="EMBL" id="CP023692">
    <property type="protein sequence ID" value="QEV48354.1"/>
    <property type="molecule type" value="Genomic_DNA"/>
</dbReference>
<reference evidence="10 11" key="1">
    <citation type="submission" date="2017-09" db="EMBL/GenBank/DDBJ databases">
        <authorList>
            <person name="Lee N."/>
            <person name="Cho B.-K."/>
        </authorList>
    </citation>
    <scope>NUCLEOTIDE SEQUENCE [LARGE SCALE GENOMIC DNA]</scope>
    <source>
        <strain evidence="10 11">ATCC 27476</strain>
    </source>
</reference>
<dbReference type="SUPFAM" id="SSF88946">
    <property type="entry name" value="Sigma2 domain of RNA polymerase sigma factors"/>
    <property type="match status" value="1"/>
</dbReference>
<keyword evidence="11" id="KW-1185">Reference proteome</keyword>
<dbReference type="SUPFAM" id="SSF88659">
    <property type="entry name" value="Sigma3 and sigma4 domains of RNA polymerase sigma factors"/>
    <property type="match status" value="1"/>
</dbReference>
<dbReference type="Gene3D" id="1.10.1740.10">
    <property type="match status" value="1"/>
</dbReference>
<dbReference type="InterPro" id="IPR007627">
    <property type="entry name" value="RNA_pol_sigma70_r2"/>
</dbReference>
<evidence type="ECO:0000256" key="7">
    <source>
        <dbReference type="SAM" id="MobiDB-lite"/>
    </source>
</evidence>
<evidence type="ECO:0000313" key="11">
    <source>
        <dbReference type="Proteomes" id="UP000325563"/>
    </source>
</evidence>
<dbReference type="GO" id="GO:0003677">
    <property type="term" value="F:DNA binding"/>
    <property type="evidence" value="ECO:0007669"/>
    <property type="project" value="UniProtKB-KW"/>
</dbReference>
<feature type="compositionally biased region" description="Gly residues" evidence="7">
    <location>
        <begin position="174"/>
        <end position="184"/>
    </location>
</feature>
<evidence type="ECO:0000256" key="2">
    <source>
        <dbReference type="ARBA" id="ARBA00023015"/>
    </source>
</evidence>
<dbReference type="NCBIfam" id="NF007227">
    <property type="entry name" value="PRK09645.1"/>
    <property type="match status" value="1"/>
</dbReference>
<dbReference type="PROSITE" id="PS01063">
    <property type="entry name" value="SIGMA70_ECF"/>
    <property type="match status" value="1"/>
</dbReference>
<accession>A0A5J6JID1</accession>
<dbReference type="Pfam" id="PF04545">
    <property type="entry name" value="Sigma70_r4"/>
    <property type="match status" value="1"/>
</dbReference>
<dbReference type="GeneID" id="95614320"/>
<evidence type="ECO:0000259" key="8">
    <source>
        <dbReference type="Pfam" id="PF04542"/>
    </source>
</evidence>
<dbReference type="InterPro" id="IPR036388">
    <property type="entry name" value="WH-like_DNA-bd_sf"/>
</dbReference>
<dbReference type="Pfam" id="PF04542">
    <property type="entry name" value="Sigma70_r2"/>
    <property type="match status" value="1"/>
</dbReference>
<evidence type="ECO:0000259" key="9">
    <source>
        <dbReference type="Pfam" id="PF04545"/>
    </source>
</evidence>
<dbReference type="InterPro" id="IPR014284">
    <property type="entry name" value="RNA_pol_sigma-70_dom"/>
</dbReference>
<dbReference type="InterPro" id="IPR039425">
    <property type="entry name" value="RNA_pol_sigma-70-like"/>
</dbReference>
<dbReference type="InterPro" id="IPR000838">
    <property type="entry name" value="RNA_pol_sigma70_ECF_CS"/>
</dbReference>
<evidence type="ECO:0000256" key="3">
    <source>
        <dbReference type="ARBA" id="ARBA00023082"/>
    </source>
</evidence>
<name>A0A5J6JID1_STRVI</name>
<dbReference type="GO" id="GO:0016987">
    <property type="term" value="F:sigma factor activity"/>
    <property type="evidence" value="ECO:0007669"/>
    <property type="project" value="UniProtKB-KW"/>
</dbReference>
<feature type="domain" description="RNA polymerase sigma-70 region 4" evidence="9">
    <location>
        <begin position="120"/>
        <end position="169"/>
    </location>
</feature>
<evidence type="ECO:0000256" key="6">
    <source>
        <dbReference type="RuleBase" id="RU000716"/>
    </source>
</evidence>
<dbReference type="KEGG" id="svn:CP980_27625"/>
<dbReference type="AlphaFoldDB" id="A0A5J6JID1"/>
<proteinExistence type="inferred from homology"/>
<organism evidence="10 11">
    <name type="scientific">Streptomyces vinaceus</name>
    <dbReference type="NCBI Taxonomy" id="1960"/>
    <lineage>
        <taxon>Bacteria</taxon>
        <taxon>Bacillati</taxon>
        <taxon>Actinomycetota</taxon>
        <taxon>Actinomycetes</taxon>
        <taxon>Kitasatosporales</taxon>
        <taxon>Streptomycetaceae</taxon>
        <taxon>Streptomyces</taxon>
    </lineage>
</organism>
<dbReference type="InterPro" id="IPR007630">
    <property type="entry name" value="RNA_pol_sigma70_r4"/>
</dbReference>
<dbReference type="Gene3D" id="1.10.10.10">
    <property type="entry name" value="Winged helix-like DNA-binding domain superfamily/Winged helix DNA-binding domain"/>
    <property type="match status" value="1"/>
</dbReference>
<dbReference type="NCBIfam" id="TIGR02937">
    <property type="entry name" value="sigma70-ECF"/>
    <property type="match status" value="1"/>
</dbReference>
<dbReference type="PANTHER" id="PTHR43133">
    <property type="entry name" value="RNA POLYMERASE ECF-TYPE SIGMA FACTO"/>
    <property type="match status" value="1"/>
</dbReference>
<dbReference type="CDD" id="cd06171">
    <property type="entry name" value="Sigma70_r4"/>
    <property type="match status" value="1"/>
</dbReference>